<feature type="compositionally biased region" description="Low complexity" evidence="5">
    <location>
        <begin position="722"/>
        <end position="735"/>
    </location>
</feature>
<proteinExistence type="predicted"/>
<gene>
    <name evidence="11" type="primary">ROBO4</name>
</gene>
<evidence type="ECO:0000313" key="11">
    <source>
        <dbReference type="RefSeq" id="XP_067166127.1"/>
    </source>
</evidence>
<dbReference type="SMART" id="SM00408">
    <property type="entry name" value="IGc2"/>
    <property type="match status" value="3"/>
</dbReference>
<dbReference type="InterPro" id="IPR007110">
    <property type="entry name" value="Ig-like_dom"/>
</dbReference>
<dbReference type="InterPro" id="IPR003599">
    <property type="entry name" value="Ig_sub"/>
</dbReference>
<feature type="domain" description="Ig-like" evidence="8">
    <location>
        <begin position="222"/>
        <end position="308"/>
    </location>
</feature>
<dbReference type="PROSITE" id="PS50853">
    <property type="entry name" value="FN3"/>
    <property type="match status" value="2"/>
</dbReference>
<dbReference type="Gene3D" id="2.60.40.10">
    <property type="entry name" value="Immunoglobulins"/>
    <property type="match status" value="5"/>
</dbReference>
<evidence type="ECO:0000256" key="6">
    <source>
        <dbReference type="SAM" id="Phobius"/>
    </source>
</evidence>
<dbReference type="PANTHER" id="PTHR12231:SF246">
    <property type="entry name" value="ROUNDABOUT 1, ISOFORM A-RELATED"/>
    <property type="match status" value="1"/>
</dbReference>
<feature type="region of interest" description="Disordered" evidence="5">
    <location>
        <begin position="64"/>
        <end position="83"/>
    </location>
</feature>
<feature type="signal peptide" evidence="7">
    <location>
        <begin position="1"/>
        <end position="23"/>
    </location>
</feature>
<evidence type="ECO:0000259" key="9">
    <source>
        <dbReference type="PROSITE" id="PS50853"/>
    </source>
</evidence>
<dbReference type="PANTHER" id="PTHR12231">
    <property type="entry name" value="CTX-RELATED TYPE I TRANSMEMBRANE PROTEIN"/>
    <property type="match status" value="1"/>
</dbReference>
<dbReference type="CDD" id="cd00063">
    <property type="entry name" value="FN3"/>
    <property type="match status" value="1"/>
</dbReference>
<feature type="domain" description="Ig-like" evidence="8">
    <location>
        <begin position="130"/>
        <end position="217"/>
    </location>
</feature>
<keyword evidence="6" id="KW-1133">Transmembrane helix</keyword>
<evidence type="ECO:0000256" key="3">
    <source>
        <dbReference type="ARBA" id="ARBA00023157"/>
    </source>
</evidence>
<feature type="compositionally biased region" description="Low complexity" evidence="5">
    <location>
        <begin position="594"/>
        <end position="620"/>
    </location>
</feature>
<sequence length="982" mass="103753">MAGGRAAALGLGLCVALLRLAGCQPPAGEAAPRIVEHPSDLAARGDQPAMLRCRADGVPAPAVTWYRDGQPVGTSRDDSGSSRTLLPGGSLVFLRLERGTDEGVYTCVATNRLGTATSRNATVSVAALRENFRLQPGDLVATAGQALELPCVAPWGHPEPSVTWKKDGVALDLASGRHEVSHGKLRVAPARRSDSGAYVCVATNPAGERESRPALVSVLEKPAIVRPPSDTAAAAGSTVELACGTQGDPLPWVQWHKERGDLPWGRHEVDREHTLRLYAVSPADSGTYVCTAQSQLGTAAATAVLRVEDLPETGGQEAVPRDLLAVRLHLDNSTALPSAAAVRLHWRVLTPAPAPEGFTVLYRCLLPASTTWAQRDAGRELSATIPALRRGYKYEFKVRPYARGAQGLDSNTRHLWIPEEAPSAAPQHVTVGQAEMGNGTVVVSWEPPPPDAHNGIIRGYKVWSLGNGSHHHTNRTVDGGTRRLETFLLGPRATYCIQVAAFNGAGLGVPSNITCGVPEPLLEAVAQDPEALPSAAVITGAGALLWVTLLAFLIYLCRRRAGGPRGKGLCRCAGEDTVARQRLEAGDSPWLSDTWKSTSGSKTLGSSSSLSSHLLWSDTSESPRLWGSGTPPMGPSTPSVGPGTPTRCSGTRTGGLGPPPWCRGTFIQRGGTCTGVWDPSMVPWDPHPVPWDPHRGGWDLSLVLWDPHPVSGTPAMVSSPGPVASSRLSPSPSLSDDGDSVLTPERVAESLERAEDVPSRPSDAGRRGGSAARREPSHRSPPPPPPRPFSPPHTYGYICGPPASELGDPEEEEEEEEEEERTAAGSLLNGWGSVSEENFASARCSLVSSSDGSFLADADFARALALAVDSLCFSLDRDDEDDEGLDAGFSLPSSPSEGLLFLEGPLRPTWGWMAALEAEPGWRAKPEEDEAVPSPAWAFPHQRHGSRGLAAGSPWAVPALGVPHAAAGPGRERSRGTSARRV</sequence>
<dbReference type="RefSeq" id="XP_067166127.1">
    <property type="nucleotide sequence ID" value="XM_067310026.1"/>
</dbReference>
<dbReference type="InterPro" id="IPR003961">
    <property type="entry name" value="FN3_dom"/>
</dbReference>
<feature type="domain" description="Ig-like" evidence="8">
    <location>
        <begin position="32"/>
        <end position="124"/>
    </location>
</feature>
<dbReference type="SMART" id="SM00409">
    <property type="entry name" value="IG"/>
    <property type="match status" value="3"/>
</dbReference>
<feature type="chain" id="PRO_5045194839" evidence="7">
    <location>
        <begin position="24"/>
        <end position="982"/>
    </location>
</feature>
<evidence type="ECO:0000256" key="7">
    <source>
        <dbReference type="SAM" id="SignalP"/>
    </source>
</evidence>
<feature type="compositionally biased region" description="Basic and acidic residues" evidence="5">
    <location>
        <begin position="746"/>
        <end position="778"/>
    </location>
</feature>
<dbReference type="InterPro" id="IPR036116">
    <property type="entry name" value="FN3_sf"/>
</dbReference>
<organism evidence="10 11">
    <name type="scientific">Apteryx mantelli</name>
    <name type="common">North Island brown kiwi</name>
    <dbReference type="NCBI Taxonomy" id="2696672"/>
    <lineage>
        <taxon>Eukaryota</taxon>
        <taxon>Metazoa</taxon>
        <taxon>Chordata</taxon>
        <taxon>Craniata</taxon>
        <taxon>Vertebrata</taxon>
        <taxon>Euteleostomi</taxon>
        <taxon>Archelosauria</taxon>
        <taxon>Archosauria</taxon>
        <taxon>Dinosauria</taxon>
        <taxon>Saurischia</taxon>
        <taxon>Theropoda</taxon>
        <taxon>Coelurosauria</taxon>
        <taxon>Aves</taxon>
        <taxon>Palaeognathae</taxon>
        <taxon>Apterygiformes</taxon>
        <taxon>Apterygidae</taxon>
        <taxon>Apteryx</taxon>
    </lineage>
</organism>
<dbReference type="Pfam" id="PF07679">
    <property type="entry name" value="I-set"/>
    <property type="match status" value="2"/>
</dbReference>
<keyword evidence="6" id="KW-0812">Transmembrane</keyword>
<reference evidence="11" key="1">
    <citation type="submission" date="2025-08" db="UniProtKB">
        <authorList>
            <consortium name="RefSeq"/>
        </authorList>
    </citation>
    <scope>IDENTIFICATION</scope>
    <source>
        <tissue evidence="11">Blood</tissue>
    </source>
</reference>
<keyword evidence="4" id="KW-0393">Immunoglobulin domain</keyword>
<feature type="compositionally biased region" description="Low complexity" evidence="5">
    <location>
        <begin position="627"/>
        <end position="646"/>
    </location>
</feature>
<keyword evidence="2" id="KW-0677">Repeat</keyword>
<dbReference type="Pfam" id="PF13927">
    <property type="entry name" value="Ig_3"/>
    <property type="match status" value="1"/>
</dbReference>
<keyword evidence="10" id="KW-1185">Reference proteome</keyword>
<dbReference type="GeneID" id="106495325"/>
<feature type="compositionally biased region" description="Pro residues" evidence="5">
    <location>
        <begin position="779"/>
        <end position="791"/>
    </location>
</feature>
<dbReference type="SUPFAM" id="SSF48726">
    <property type="entry name" value="Immunoglobulin"/>
    <property type="match status" value="3"/>
</dbReference>
<dbReference type="InterPro" id="IPR051170">
    <property type="entry name" value="Neural/epithelial_adhesion"/>
</dbReference>
<keyword evidence="3" id="KW-1015">Disulfide bond</keyword>
<evidence type="ECO:0000256" key="1">
    <source>
        <dbReference type="ARBA" id="ARBA00022729"/>
    </source>
</evidence>
<evidence type="ECO:0000256" key="4">
    <source>
        <dbReference type="ARBA" id="ARBA00023319"/>
    </source>
</evidence>
<feature type="transmembrane region" description="Helical" evidence="6">
    <location>
        <begin position="535"/>
        <end position="557"/>
    </location>
</feature>
<evidence type="ECO:0000313" key="10">
    <source>
        <dbReference type="Proteomes" id="UP001652627"/>
    </source>
</evidence>
<evidence type="ECO:0000259" key="8">
    <source>
        <dbReference type="PROSITE" id="PS50835"/>
    </source>
</evidence>
<feature type="region of interest" description="Disordered" evidence="5">
    <location>
        <begin position="961"/>
        <end position="982"/>
    </location>
</feature>
<evidence type="ECO:0000256" key="5">
    <source>
        <dbReference type="SAM" id="MobiDB-lite"/>
    </source>
</evidence>
<dbReference type="InterPro" id="IPR036179">
    <property type="entry name" value="Ig-like_dom_sf"/>
</dbReference>
<dbReference type="InterPro" id="IPR003598">
    <property type="entry name" value="Ig_sub2"/>
</dbReference>
<feature type="region of interest" description="Disordered" evidence="5">
    <location>
        <begin position="715"/>
        <end position="829"/>
    </location>
</feature>
<feature type="domain" description="Fibronectin type-III" evidence="9">
    <location>
        <begin position="425"/>
        <end position="521"/>
    </location>
</feature>
<feature type="compositionally biased region" description="Acidic residues" evidence="5">
    <location>
        <begin position="807"/>
        <end position="820"/>
    </location>
</feature>
<dbReference type="InterPro" id="IPR013783">
    <property type="entry name" value="Ig-like_fold"/>
</dbReference>
<feature type="domain" description="Fibronectin type-III" evidence="9">
    <location>
        <begin position="319"/>
        <end position="420"/>
    </location>
</feature>
<dbReference type="Pfam" id="PF00041">
    <property type="entry name" value="fn3"/>
    <property type="match status" value="1"/>
</dbReference>
<feature type="region of interest" description="Disordered" evidence="5">
    <location>
        <begin position="589"/>
        <end position="660"/>
    </location>
</feature>
<keyword evidence="6" id="KW-0472">Membrane</keyword>
<dbReference type="SMART" id="SM00060">
    <property type="entry name" value="FN3"/>
    <property type="match status" value="2"/>
</dbReference>
<evidence type="ECO:0000256" key="2">
    <source>
        <dbReference type="ARBA" id="ARBA00022737"/>
    </source>
</evidence>
<dbReference type="SUPFAM" id="SSF49265">
    <property type="entry name" value="Fibronectin type III"/>
    <property type="match status" value="1"/>
</dbReference>
<accession>A0ABM4FMF4</accession>
<dbReference type="InterPro" id="IPR013098">
    <property type="entry name" value="Ig_I-set"/>
</dbReference>
<keyword evidence="1 7" id="KW-0732">Signal</keyword>
<protein>
    <submittedName>
        <fullName evidence="11">Roundabout homolog 4</fullName>
    </submittedName>
</protein>
<dbReference type="PROSITE" id="PS50835">
    <property type="entry name" value="IG_LIKE"/>
    <property type="match status" value="3"/>
</dbReference>
<dbReference type="Proteomes" id="UP001652627">
    <property type="component" value="Chromosome 23"/>
</dbReference>
<name>A0ABM4FMF4_9AVES</name>